<sequence length="282" mass="33529">MVRACCVLGCPSGVKVPSHRFPGNPKMFIAWKIALPSLKGNILNDEELKKCMVCYLHFKDTDYVTMDYKYRKLRPDIVPSMNLMSTNINLLKEQEDKNIMEFQHSQEVGILKDDGNWNVRSSLSYHRELHLSNEIELRPKSTCFYDIICKLRKKQHTLFKQMLLFRWKLKQAEKKYTQHKNTQSLISKLSHTQKQFIRLKLRVIRYKPKIVKMLCRSNRKTKHVSLNNKLCIINYNLNNLEFDINYRNELQKVIRGRLLTEVTALQMNTYYAILKSRSRRVI</sequence>
<evidence type="ECO:0000259" key="6">
    <source>
        <dbReference type="PROSITE" id="PS50950"/>
    </source>
</evidence>
<proteinExistence type="predicted"/>
<reference evidence="7" key="1">
    <citation type="journal article" date="2020" name="G3 (Bethesda)">
        <title>High-Quality Assemblies for Three Invasive Social Wasps from the &lt;i&gt;Vespula&lt;/i&gt; Genus.</title>
        <authorList>
            <person name="Harrop T.W.R."/>
            <person name="Guhlin J."/>
            <person name="McLaughlin G.M."/>
            <person name="Permina E."/>
            <person name="Stockwell P."/>
            <person name="Gilligan J."/>
            <person name="Le Lec M.F."/>
            <person name="Gruber M.A.M."/>
            <person name="Quinn O."/>
            <person name="Lovegrove M."/>
            <person name="Duncan E.J."/>
            <person name="Remnant E.J."/>
            <person name="Van Eeckhoven J."/>
            <person name="Graham B."/>
            <person name="Knapp R.A."/>
            <person name="Langford K.W."/>
            <person name="Kronenberg Z."/>
            <person name="Press M.O."/>
            <person name="Eacker S.M."/>
            <person name="Wilson-Rankin E.E."/>
            <person name="Purcell J."/>
            <person name="Lester P.J."/>
            <person name="Dearden P.K."/>
        </authorList>
    </citation>
    <scope>NUCLEOTIDE SEQUENCE</scope>
    <source>
        <strain evidence="7">Linc-1</strain>
    </source>
</reference>
<name>A0A834U6G4_VESGE</name>
<keyword evidence="1" id="KW-0479">Metal-binding</keyword>
<dbReference type="AlphaFoldDB" id="A0A834U6G4"/>
<keyword evidence="8" id="KW-1185">Reference proteome</keyword>
<dbReference type="PROSITE" id="PS50950">
    <property type="entry name" value="ZF_THAP"/>
    <property type="match status" value="1"/>
</dbReference>
<accession>A0A834U6G4</accession>
<evidence type="ECO:0000256" key="1">
    <source>
        <dbReference type="ARBA" id="ARBA00022723"/>
    </source>
</evidence>
<dbReference type="SUPFAM" id="SSF57716">
    <property type="entry name" value="Glucocorticoid receptor-like (DNA-binding domain)"/>
    <property type="match status" value="1"/>
</dbReference>
<evidence type="ECO:0000256" key="2">
    <source>
        <dbReference type="ARBA" id="ARBA00022771"/>
    </source>
</evidence>
<comment type="caution">
    <text evidence="7">The sequence shown here is derived from an EMBL/GenBank/DDBJ whole genome shotgun (WGS) entry which is preliminary data.</text>
</comment>
<gene>
    <name evidence="7" type="ORF">HZH68_000885</name>
</gene>
<organism evidence="7 8">
    <name type="scientific">Vespula germanica</name>
    <name type="common">German yellow jacket</name>
    <name type="synonym">Paravespula germanica</name>
    <dbReference type="NCBI Taxonomy" id="30212"/>
    <lineage>
        <taxon>Eukaryota</taxon>
        <taxon>Metazoa</taxon>
        <taxon>Ecdysozoa</taxon>
        <taxon>Arthropoda</taxon>
        <taxon>Hexapoda</taxon>
        <taxon>Insecta</taxon>
        <taxon>Pterygota</taxon>
        <taxon>Neoptera</taxon>
        <taxon>Endopterygota</taxon>
        <taxon>Hymenoptera</taxon>
        <taxon>Apocrita</taxon>
        <taxon>Aculeata</taxon>
        <taxon>Vespoidea</taxon>
        <taxon>Vespidae</taxon>
        <taxon>Vespinae</taxon>
        <taxon>Vespula</taxon>
    </lineage>
</organism>
<evidence type="ECO:0000313" key="7">
    <source>
        <dbReference type="EMBL" id="KAF7418232.1"/>
    </source>
</evidence>
<dbReference type="Pfam" id="PF05485">
    <property type="entry name" value="THAP"/>
    <property type="match status" value="1"/>
</dbReference>
<keyword evidence="4 5" id="KW-0238">DNA-binding</keyword>
<feature type="domain" description="THAP-type" evidence="6">
    <location>
        <begin position="1"/>
        <end position="82"/>
    </location>
</feature>
<evidence type="ECO:0000256" key="5">
    <source>
        <dbReference type="PROSITE-ProRule" id="PRU00309"/>
    </source>
</evidence>
<evidence type="ECO:0000256" key="3">
    <source>
        <dbReference type="ARBA" id="ARBA00022833"/>
    </source>
</evidence>
<evidence type="ECO:0000313" key="8">
    <source>
        <dbReference type="Proteomes" id="UP000617340"/>
    </source>
</evidence>
<dbReference type="GO" id="GO:0008270">
    <property type="term" value="F:zinc ion binding"/>
    <property type="evidence" value="ECO:0007669"/>
    <property type="project" value="UniProtKB-KW"/>
</dbReference>
<dbReference type="SMART" id="SM00980">
    <property type="entry name" value="THAP"/>
    <property type="match status" value="1"/>
</dbReference>
<dbReference type="GO" id="GO:0003677">
    <property type="term" value="F:DNA binding"/>
    <property type="evidence" value="ECO:0007669"/>
    <property type="project" value="UniProtKB-UniRule"/>
</dbReference>
<keyword evidence="3" id="KW-0862">Zinc</keyword>
<keyword evidence="2 5" id="KW-0863">Zinc-finger</keyword>
<dbReference type="Proteomes" id="UP000617340">
    <property type="component" value="Unassembled WGS sequence"/>
</dbReference>
<dbReference type="EMBL" id="JACSDZ010000001">
    <property type="protein sequence ID" value="KAF7418232.1"/>
    <property type="molecule type" value="Genomic_DNA"/>
</dbReference>
<protein>
    <recommendedName>
        <fullName evidence="6">THAP-type domain-containing protein</fullName>
    </recommendedName>
</protein>
<evidence type="ECO:0000256" key="4">
    <source>
        <dbReference type="ARBA" id="ARBA00023125"/>
    </source>
</evidence>
<dbReference type="InterPro" id="IPR006612">
    <property type="entry name" value="THAP_Znf"/>
</dbReference>